<evidence type="ECO:0000259" key="1">
    <source>
        <dbReference type="PROSITE" id="PS51782"/>
    </source>
</evidence>
<dbReference type="Pfam" id="PF12996">
    <property type="entry name" value="DUF3880"/>
    <property type="match status" value="1"/>
</dbReference>
<dbReference type="Pfam" id="PF13524">
    <property type="entry name" value="Glyco_trans_1_2"/>
    <property type="match status" value="1"/>
</dbReference>
<dbReference type="InterPro" id="IPR024542">
    <property type="entry name" value="YkvP_N"/>
</dbReference>
<dbReference type="InterPro" id="IPR018392">
    <property type="entry name" value="LysM"/>
</dbReference>
<sequence>MRILFLESSSIWSNNLPRGFQANGHDVMISGPITKSRLKTMIKDFEPELAISIGWGVEQEPMKQLIIREQFSGMDIPLIYWAVEDPAYTDTWSIPLIKRMKPDFVFTLCPKTVDRYEKMGIPSSHLDFGFENSVHHPVEKSSNYQVKIAVVANAYPDKLKEYPDHYRHEAINILLRPLLEDDIQVDFWGNDWEQMKPYLGRNIPKSWLHGPIPYIETQNVYSSADIILGLQNYPEILTQRTYEILGSGGFLLTLDTPGVRSKFQPGKDLDVSSSPKDTIEKISYYLNNAEKRMKIQARGHKAVQSHTYQSRAKQIIETLITRKVIVDKPTKEVGKGFVFHFAHDPHHSVYTVKKGDTLFKISRITGVPVEKIKQINELTSDLIIEGQVLMI</sequence>
<accession>A0A1H0ST39</accession>
<dbReference type="Proteomes" id="UP000199159">
    <property type="component" value="Unassembled WGS sequence"/>
</dbReference>
<dbReference type="RefSeq" id="WP_090851658.1">
    <property type="nucleotide sequence ID" value="NZ_FNJU01000003.1"/>
</dbReference>
<feature type="domain" description="LysM" evidence="1">
    <location>
        <begin position="348"/>
        <end position="391"/>
    </location>
</feature>
<dbReference type="CDD" id="cd00118">
    <property type="entry name" value="LysM"/>
    <property type="match status" value="1"/>
</dbReference>
<dbReference type="EMBL" id="FNJU01000003">
    <property type="protein sequence ID" value="SDP44854.1"/>
    <property type="molecule type" value="Genomic_DNA"/>
</dbReference>
<protein>
    <submittedName>
        <fullName evidence="2">Spore maturation protein CgeB</fullName>
    </submittedName>
</protein>
<reference evidence="3" key="1">
    <citation type="submission" date="2016-10" db="EMBL/GenBank/DDBJ databases">
        <authorList>
            <person name="Varghese N."/>
            <person name="Submissions S."/>
        </authorList>
    </citation>
    <scope>NUCLEOTIDE SEQUENCE [LARGE SCALE GENOMIC DNA]</scope>
    <source>
        <strain evidence="3">IBRC-M10078</strain>
    </source>
</reference>
<dbReference type="PROSITE" id="PS51782">
    <property type="entry name" value="LYSM"/>
    <property type="match status" value="1"/>
</dbReference>
<keyword evidence="3" id="KW-1185">Reference proteome</keyword>
<evidence type="ECO:0000313" key="3">
    <source>
        <dbReference type="Proteomes" id="UP000199159"/>
    </source>
</evidence>
<name>A0A1H0ST39_9BACI</name>
<evidence type="ECO:0000313" key="2">
    <source>
        <dbReference type="EMBL" id="SDP44854.1"/>
    </source>
</evidence>
<organism evidence="2 3">
    <name type="scientific">Litchfieldia salsa</name>
    <dbReference type="NCBI Taxonomy" id="930152"/>
    <lineage>
        <taxon>Bacteria</taxon>
        <taxon>Bacillati</taxon>
        <taxon>Bacillota</taxon>
        <taxon>Bacilli</taxon>
        <taxon>Bacillales</taxon>
        <taxon>Bacillaceae</taxon>
        <taxon>Litchfieldia</taxon>
    </lineage>
</organism>
<dbReference type="OrthoDB" id="7019976at2"/>
<dbReference type="Pfam" id="PF01476">
    <property type="entry name" value="LysM"/>
    <property type="match status" value="1"/>
</dbReference>
<proteinExistence type="predicted"/>
<dbReference type="InterPro" id="IPR055259">
    <property type="entry name" value="YkvP/CgeB_Glyco_trans-like"/>
</dbReference>
<dbReference type="SUPFAM" id="SSF54106">
    <property type="entry name" value="LysM domain"/>
    <property type="match status" value="1"/>
</dbReference>
<dbReference type="SMART" id="SM00257">
    <property type="entry name" value="LysM"/>
    <property type="match status" value="1"/>
</dbReference>
<dbReference type="STRING" id="930152.SAMN05216565_103102"/>
<dbReference type="SUPFAM" id="SSF53756">
    <property type="entry name" value="UDP-Glycosyltransferase/glycogen phosphorylase"/>
    <property type="match status" value="1"/>
</dbReference>
<gene>
    <name evidence="2" type="ORF">SAMN05216565_103102</name>
</gene>
<dbReference type="AlphaFoldDB" id="A0A1H0ST39"/>
<dbReference type="Gene3D" id="3.10.350.10">
    <property type="entry name" value="LysM domain"/>
    <property type="match status" value="1"/>
</dbReference>
<dbReference type="InterPro" id="IPR036779">
    <property type="entry name" value="LysM_dom_sf"/>
</dbReference>